<dbReference type="GO" id="GO:0006535">
    <property type="term" value="P:cysteine biosynthetic process from serine"/>
    <property type="evidence" value="ECO:0007669"/>
    <property type="project" value="TreeGrafter"/>
</dbReference>
<name>X1MFZ5_9ZZZZ</name>
<evidence type="ECO:0000256" key="1">
    <source>
        <dbReference type="ARBA" id="ARBA00001933"/>
    </source>
</evidence>
<dbReference type="Gene3D" id="3.40.640.10">
    <property type="entry name" value="Type I PLP-dependent aspartate aminotransferase-like (Major domain)"/>
    <property type="match status" value="1"/>
</dbReference>
<reference evidence="4" key="1">
    <citation type="journal article" date="2014" name="Front. Microbiol.">
        <title>High frequency of phylogenetically diverse reductive dehalogenase-homologous genes in deep subseafloor sedimentary metagenomes.</title>
        <authorList>
            <person name="Kawai M."/>
            <person name="Futagami T."/>
            <person name="Toyoda A."/>
            <person name="Takaki Y."/>
            <person name="Nishi S."/>
            <person name="Hori S."/>
            <person name="Arai W."/>
            <person name="Tsubouchi T."/>
            <person name="Morono Y."/>
            <person name="Uchiyama I."/>
            <person name="Ito T."/>
            <person name="Fujiyama A."/>
            <person name="Inagaki F."/>
            <person name="Takami H."/>
        </authorList>
    </citation>
    <scope>NUCLEOTIDE SEQUENCE</scope>
    <source>
        <strain evidence="4">Expedition CK06-06</strain>
    </source>
</reference>
<dbReference type="GO" id="GO:0071269">
    <property type="term" value="P:L-homocysteine biosynthetic process"/>
    <property type="evidence" value="ECO:0007669"/>
    <property type="project" value="TreeGrafter"/>
</dbReference>
<dbReference type="Pfam" id="PF01053">
    <property type="entry name" value="Cys_Met_Meta_PP"/>
    <property type="match status" value="1"/>
</dbReference>
<evidence type="ECO:0000256" key="2">
    <source>
        <dbReference type="ARBA" id="ARBA00022679"/>
    </source>
</evidence>
<feature type="non-terminal residue" evidence="4">
    <location>
        <position position="1"/>
    </location>
</feature>
<protein>
    <submittedName>
        <fullName evidence="4">Uncharacterized protein</fullName>
    </submittedName>
</protein>
<organism evidence="4">
    <name type="scientific">marine sediment metagenome</name>
    <dbReference type="NCBI Taxonomy" id="412755"/>
    <lineage>
        <taxon>unclassified sequences</taxon>
        <taxon>metagenomes</taxon>
        <taxon>ecological metagenomes</taxon>
    </lineage>
</organism>
<dbReference type="GO" id="GO:0030170">
    <property type="term" value="F:pyridoxal phosphate binding"/>
    <property type="evidence" value="ECO:0007669"/>
    <property type="project" value="InterPro"/>
</dbReference>
<dbReference type="PANTHER" id="PTHR43797">
    <property type="entry name" value="HOMOCYSTEINE/CYSTEINE SYNTHASE"/>
    <property type="match status" value="1"/>
</dbReference>
<sequence length="60" mass="6571">TIAILNIAQAGDEIVSADNLYGGTYTLFDNTFKRFGINVKFVKSEDLAGFKRAITDKAKV</sequence>
<dbReference type="EMBL" id="BARV01022020">
    <property type="protein sequence ID" value="GAI30203.1"/>
    <property type="molecule type" value="Genomic_DNA"/>
</dbReference>
<proteinExistence type="predicted"/>
<gene>
    <name evidence="4" type="ORF">S06H3_36368</name>
</gene>
<dbReference type="GO" id="GO:0005737">
    <property type="term" value="C:cytoplasm"/>
    <property type="evidence" value="ECO:0007669"/>
    <property type="project" value="TreeGrafter"/>
</dbReference>
<dbReference type="InterPro" id="IPR006235">
    <property type="entry name" value="OAc-hSer/O-AcSer_sulfhydrylase"/>
</dbReference>
<keyword evidence="3" id="KW-0663">Pyridoxal phosphate</keyword>
<dbReference type="InterPro" id="IPR000277">
    <property type="entry name" value="Cys/Met-Metab_PyrdxlP-dep_enz"/>
</dbReference>
<dbReference type="PANTHER" id="PTHR43797:SF2">
    <property type="entry name" value="HOMOCYSTEINE_CYSTEINE SYNTHASE"/>
    <property type="match status" value="1"/>
</dbReference>
<dbReference type="InterPro" id="IPR015421">
    <property type="entry name" value="PyrdxlP-dep_Trfase_major"/>
</dbReference>
<evidence type="ECO:0000256" key="3">
    <source>
        <dbReference type="ARBA" id="ARBA00022898"/>
    </source>
</evidence>
<accession>X1MFZ5</accession>
<comment type="caution">
    <text evidence="4">The sequence shown here is derived from an EMBL/GenBank/DDBJ whole genome shotgun (WGS) entry which is preliminary data.</text>
</comment>
<dbReference type="AlphaFoldDB" id="X1MFZ5"/>
<dbReference type="GO" id="GO:0003961">
    <property type="term" value="F:O-acetylhomoserine aminocarboxypropyltransferase activity"/>
    <property type="evidence" value="ECO:0007669"/>
    <property type="project" value="TreeGrafter"/>
</dbReference>
<dbReference type="GO" id="GO:0004124">
    <property type="term" value="F:cysteine synthase activity"/>
    <property type="evidence" value="ECO:0007669"/>
    <property type="project" value="TreeGrafter"/>
</dbReference>
<evidence type="ECO:0000313" key="4">
    <source>
        <dbReference type="EMBL" id="GAI30203.1"/>
    </source>
</evidence>
<dbReference type="GO" id="GO:0019346">
    <property type="term" value="P:transsulfuration"/>
    <property type="evidence" value="ECO:0007669"/>
    <property type="project" value="InterPro"/>
</dbReference>
<dbReference type="InterPro" id="IPR015424">
    <property type="entry name" value="PyrdxlP-dep_Trfase"/>
</dbReference>
<keyword evidence="2" id="KW-0808">Transferase</keyword>
<comment type="cofactor">
    <cofactor evidence="1">
        <name>pyridoxal 5'-phosphate</name>
        <dbReference type="ChEBI" id="CHEBI:597326"/>
    </cofactor>
</comment>
<dbReference type="SUPFAM" id="SSF53383">
    <property type="entry name" value="PLP-dependent transferases"/>
    <property type="match status" value="1"/>
</dbReference>